<feature type="domain" description="Glycosyl hydrolases family 45 active site" evidence="11">
    <location>
        <begin position="32"/>
        <end position="43"/>
    </location>
</feature>
<evidence type="ECO:0000256" key="6">
    <source>
        <dbReference type="ARBA" id="ARBA00023277"/>
    </source>
</evidence>
<evidence type="ECO:0000256" key="1">
    <source>
        <dbReference type="ARBA" id="ARBA00000966"/>
    </source>
</evidence>
<comment type="similarity">
    <text evidence="2">Belongs to the glycosyl hydrolase 45 (cellulase K) family.</text>
</comment>
<keyword evidence="8" id="KW-0624">Polysaccharide degradation</keyword>
<proteinExistence type="evidence at transcript level"/>
<dbReference type="PANTHER" id="PTHR39730:SF1">
    <property type="entry name" value="ENDOGLUCANASE 1"/>
    <property type="match status" value="1"/>
</dbReference>
<dbReference type="InterPro" id="IPR036908">
    <property type="entry name" value="RlpA-like_sf"/>
</dbReference>
<keyword evidence="7" id="KW-0326">Glycosidase</keyword>
<reference evidence="12" key="1">
    <citation type="submission" date="2015-06" db="EMBL/GenBank/DDBJ databases">
        <title>Immune-Related Transcriptome of Red Palm Weevil, Rhynchophorus ferrugineus (Olivier) (Coleoptera: Curculionidae).</title>
        <authorList>
            <person name="Hussain A."/>
            <person name="Rizwan-ul-Haq M."/>
            <person name="Al-Ayedh H."/>
            <person name="Al-Jabr A.M."/>
        </authorList>
    </citation>
    <scope>NUCLEOTIDE SEQUENCE</scope>
    <source>
        <strain evidence="12">RPWSSHCyp17</strain>
    </source>
</reference>
<dbReference type="PANTHER" id="PTHR39730">
    <property type="entry name" value="ENDOGLUCANASE 1"/>
    <property type="match status" value="1"/>
</dbReference>
<evidence type="ECO:0000256" key="10">
    <source>
        <dbReference type="SAM" id="SignalP"/>
    </source>
</evidence>
<dbReference type="AlphaFoldDB" id="A0A1B1RUX0"/>
<comment type="catalytic activity">
    <reaction evidence="1 9">
        <text>Endohydrolysis of (1-&gt;4)-beta-D-glucosidic linkages in cellulose, lichenin and cereal beta-D-glucans.</text>
        <dbReference type="EC" id="3.2.1.4"/>
    </reaction>
</comment>
<keyword evidence="5" id="KW-0136">Cellulose degradation</keyword>
<keyword evidence="4" id="KW-0378">Hydrolase</keyword>
<organism evidence="12">
    <name type="scientific">Rhynchophorus ferrugineus</name>
    <name type="common">Red palm weevil</name>
    <name type="synonym">Curculio ferrugineus</name>
    <dbReference type="NCBI Taxonomy" id="354439"/>
    <lineage>
        <taxon>Eukaryota</taxon>
        <taxon>Metazoa</taxon>
        <taxon>Ecdysozoa</taxon>
        <taxon>Arthropoda</taxon>
        <taxon>Hexapoda</taxon>
        <taxon>Insecta</taxon>
        <taxon>Pterygota</taxon>
        <taxon>Neoptera</taxon>
        <taxon>Endopterygota</taxon>
        <taxon>Coleoptera</taxon>
        <taxon>Polyphaga</taxon>
        <taxon>Cucujiformia</taxon>
        <taxon>Curculionidae</taxon>
        <taxon>Dryophthorinae</taxon>
        <taxon>Rhynchophorus</taxon>
    </lineage>
</organism>
<dbReference type="SUPFAM" id="SSF50685">
    <property type="entry name" value="Barwin-like endoglucanases"/>
    <property type="match status" value="1"/>
</dbReference>
<dbReference type="PROSITE" id="PS01140">
    <property type="entry name" value="GLYCOSYL_HYDROL_F45"/>
    <property type="match status" value="1"/>
</dbReference>
<evidence type="ECO:0000259" key="11">
    <source>
        <dbReference type="PROSITE" id="PS01140"/>
    </source>
</evidence>
<accession>A0A1B1RUX0</accession>
<keyword evidence="10" id="KW-0732">Signal</keyword>
<dbReference type="InterPro" id="IPR000334">
    <property type="entry name" value="Glyco_hydro_45"/>
</dbReference>
<feature type="active site" description="Nucleophile" evidence="9">
    <location>
        <position position="37"/>
    </location>
</feature>
<protein>
    <recommendedName>
        <fullName evidence="3 9">Cellulase</fullName>
        <ecNumber evidence="3 9">3.2.1.4</ecNumber>
    </recommendedName>
</protein>
<dbReference type="Pfam" id="PF02015">
    <property type="entry name" value="Glyco_hydro_45"/>
    <property type="match status" value="1"/>
</dbReference>
<dbReference type="EMBL" id="KT223630">
    <property type="protein sequence ID" value="ANU06045.1"/>
    <property type="molecule type" value="mRNA"/>
</dbReference>
<evidence type="ECO:0000256" key="3">
    <source>
        <dbReference type="ARBA" id="ARBA00012601"/>
    </source>
</evidence>
<evidence type="ECO:0000256" key="8">
    <source>
        <dbReference type="ARBA" id="ARBA00023326"/>
    </source>
</evidence>
<dbReference type="Gene3D" id="2.40.40.10">
    <property type="entry name" value="RlpA-like domain"/>
    <property type="match status" value="1"/>
</dbReference>
<name>A0A1B1RUX0_RHYFE</name>
<dbReference type="GO" id="GO:0030245">
    <property type="term" value="P:cellulose catabolic process"/>
    <property type="evidence" value="ECO:0007669"/>
    <property type="project" value="UniProtKB-KW"/>
</dbReference>
<feature type="signal peptide" evidence="10">
    <location>
        <begin position="1"/>
        <end position="16"/>
    </location>
</feature>
<keyword evidence="6" id="KW-0119">Carbohydrate metabolism</keyword>
<dbReference type="InterPro" id="IPR052288">
    <property type="entry name" value="GH45_Enzymes"/>
</dbReference>
<evidence type="ECO:0000256" key="7">
    <source>
        <dbReference type="ARBA" id="ARBA00023295"/>
    </source>
</evidence>
<sequence length="231" mass="24622">MKAFIPILALATIAYASEIQTVVNGISGQGTTTRYWDCCKPSCAWIENVNTPTPVNSCAADGVTIVNASVHSGCDNDGTSYVCNNQQPWAVSDTLAYGFVAASFTGGADNSHCCICLKLQFQNALNGKSMVVQVINTGSDLGSNHFDIQVPGGGVGIFTRGCQTQWNAPWSGWGQQYGGVSSDAECSQLPSELQEGCHFRFNWFQNADNPQVYFEQVTCPSELTSLSGCSA</sequence>
<evidence type="ECO:0000256" key="4">
    <source>
        <dbReference type="ARBA" id="ARBA00022801"/>
    </source>
</evidence>
<dbReference type="EC" id="3.2.1.4" evidence="3 9"/>
<evidence type="ECO:0000256" key="2">
    <source>
        <dbReference type="ARBA" id="ARBA00007793"/>
    </source>
</evidence>
<evidence type="ECO:0000256" key="5">
    <source>
        <dbReference type="ARBA" id="ARBA00023001"/>
    </source>
</evidence>
<feature type="chain" id="PRO_5008529018" description="Cellulase" evidence="10">
    <location>
        <begin position="17"/>
        <end position="231"/>
    </location>
</feature>
<dbReference type="GO" id="GO:0008810">
    <property type="term" value="F:cellulase activity"/>
    <property type="evidence" value="ECO:0007669"/>
    <property type="project" value="UniProtKB-EC"/>
</dbReference>
<evidence type="ECO:0000256" key="9">
    <source>
        <dbReference type="PROSITE-ProRule" id="PRU10069"/>
    </source>
</evidence>
<evidence type="ECO:0000313" key="12">
    <source>
        <dbReference type="EMBL" id="ANU06045.1"/>
    </source>
</evidence>